<organism evidence="1">
    <name type="scientific">gut metagenome</name>
    <dbReference type="NCBI Taxonomy" id="749906"/>
    <lineage>
        <taxon>unclassified sequences</taxon>
        <taxon>metagenomes</taxon>
        <taxon>organismal metagenomes</taxon>
    </lineage>
</organism>
<protein>
    <submittedName>
        <fullName evidence="1">Uncharacterized protein</fullName>
    </submittedName>
</protein>
<accession>J9G1C0</accession>
<reference evidence="1" key="1">
    <citation type="journal article" date="2012" name="PLoS ONE">
        <title>Gene sets for utilization of primary and secondary nutrition supplies in the distal gut of endangered iberian lynx.</title>
        <authorList>
            <person name="Alcaide M."/>
            <person name="Messina E."/>
            <person name="Richter M."/>
            <person name="Bargiela R."/>
            <person name="Peplies J."/>
            <person name="Huws S.A."/>
            <person name="Newbold C.J."/>
            <person name="Golyshin P.N."/>
            <person name="Simon M.A."/>
            <person name="Lopez G."/>
            <person name="Yakimov M.M."/>
            <person name="Ferrer M."/>
        </authorList>
    </citation>
    <scope>NUCLEOTIDE SEQUENCE</scope>
</reference>
<dbReference type="EMBL" id="AMCI01005713">
    <property type="protein sequence ID" value="EJW95587.1"/>
    <property type="molecule type" value="Genomic_DNA"/>
</dbReference>
<sequence length="34" mass="4131">MSTVRRSHPPSSWRSSSIIIYNQRIFSNRIKIRR</sequence>
<evidence type="ECO:0000313" key="1">
    <source>
        <dbReference type="EMBL" id="EJW95587.1"/>
    </source>
</evidence>
<gene>
    <name evidence="1" type="ORF">EVA_16304</name>
</gene>
<proteinExistence type="predicted"/>
<comment type="caution">
    <text evidence="1">The sequence shown here is derived from an EMBL/GenBank/DDBJ whole genome shotgun (WGS) entry which is preliminary data.</text>
</comment>
<name>J9G1C0_9ZZZZ</name>
<dbReference type="AlphaFoldDB" id="J9G1C0"/>